<dbReference type="Pfam" id="PF03194">
    <property type="entry name" value="LUC7"/>
    <property type="match status" value="1"/>
</dbReference>
<evidence type="ECO:0000256" key="2">
    <source>
        <dbReference type="SAM" id="Coils"/>
    </source>
</evidence>
<protein>
    <submittedName>
        <fullName evidence="4">Uncharacterized protein</fullName>
    </submittedName>
</protein>
<sequence length="310" mass="36619">MTDAMREMIAGLMGDQRAKEEGRNLPPYSHHTVCRAYLLGCCPAELLQDTRLENLVACRKMHEPTHKADYEGAQAKNDHFYDVELYNTLQDTIRVIDSEIDKTKMKLDRESREAGEGAEIVKMKRIGEIEEQIRKLVTESEELGTQGRVEDAMHCAKRIEELEQRKEELKSEARAAGGTSAAQRLRVCEDCGAQLNIMDHETRLADHFGGKMHLGMVEVRERFTEMGETIEQRRKEQNEKGAVGRDRRSPDRRDRGDRGDRDRDRDRRDRDRRRSRSRSRDRRRRSTSRDRRDRDRRRDERDRDRDRRRR</sequence>
<dbReference type="Proteomes" id="UP001177023">
    <property type="component" value="Unassembled WGS sequence"/>
</dbReference>
<feature type="compositionally biased region" description="Basic and acidic residues" evidence="3">
    <location>
        <begin position="287"/>
        <end position="310"/>
    </location>
</feature>
<evidence type="ECO:0000313" key="4">
    <source>
        <dbReference type="EMBL" id="CAJ0567487.1"/>
    </source>
</evidence>
<dbReference type="EMBL" id="CATQJA010001493">
    <property type="protein sequence ID" value="CAJ0567487.1"/>
    <property type="molecule type" value="Genomic_DNA"/>
</dbReference>
<feature type="coiled-coil region" evidence="2">
    <location>
        <begin position="126"/>
        <end position="179"/>
    </location>
</feature>
<dbReference type="InterPro" id="IPR004882">
    <property type="entry name" value="Luc7-rel"/>
</dbReference>
<feature type="compositionally biased region" description="Basic and acidic residues" evidence="3">
    <location>
        <begin position="230"/>
        <end position="269"/>
    </location>
</feature>
<organism evidence="4 6">
    <name type="scientific">Mesorhabditis spiculigera</name>
    <dbReference type="NCBI Taxonomy" id="96644"/>
    <lineage>
        <taxon>Eukaryota</taxon>
        <taxon>Metazoa</taxon>
        <taxon>Ecdysozoa</taxon>
        <taxon>Nematoda</taxon>
        <taxon>Chromadorea</taxon>
        <taxon>Rhabditida</taxon>
        <taxon>Rhabditina</taxon>
        <taxon>Rhabditomorpha</taxon>
        <taxon>Rhabditoidea</taxon>
        <taxon>Rhabditidae</taxon>
        <taxon>Mesorhabditinae</taxon>
        <taxon>Mesorhabditis</taxon>
    </lineage>
</organism>
<proteinExistence type="inferred from homology"/>
<evidence type="ECO:0000256" key="3">
    <source>
        <dbReference type="SAM" id="MobiDB-lite"/>
    </source>
</evidence>
<evidence type="ECO:0000313" key="5">
    <source>
        <dbReference type="EMBL" id="CAJ0585923.1"/>
    </source>
</evidence>
<dbReference type="GO" id="GO:0006376">
    <property type="term" value="P:mRNA splice site recognition"/>
    <property type="evidence" value="ECO:0007669"/>
    <property type="project" value="InterPro"/>
</dbReference>
<dbReference type="PANTHER" id="PTHR12375">
    <property type="entry name" value="RNA-BINDING PROTEIN LUC7-RELATED"/>
    <property type="match status" value="1"/>
</dbReference>
<comment type="similarity">
    <text evidence="1">Belongs to the Luc7 family.</text>
</comment>
<feature type="compositionally biased region" description="Basic residues" evidence="3">
    <location>
        <begin position="270"/>
        <end position="286"/>
    </location>
</feature>
<reference evidence="4" key="1">
    <citation type="submission" date="2023-06" db="EMBL/GenBank/DDBJ databases">
        <authorList>
            <person name="Delattre M."/>
        </authorList>
    </citation>
    <scope>NUCLEOTIDE SEQUENCE</scope>
    <source>
        <strain evidence="4">AF72</strain>
    </source>
</reference>
<comment type="caution">
    <text evidence="4">The sequence shown here is derived from an EMBL/GenBank/DDBJ whole genome shotgun (WGS) entry which is preliminary data.</text>
</comment>
<feature type="region of interest" description="Disordered" evidence="3">
    <location>
        <begin position="230"/>
        <end position="310"/>
    </location>
</feature>
<dbReference type="AlphaFoldDB" id="A0AA36FWI7"/>
<dbReference type="GO" id="GO:0003729">
    <property type="term" value="F:mRNA binding"/>
    <property type="evidence" value="ECO:0007669"/>
    <property type="project" value="InterPro"/>
</dbReference>
<evidence type="ECO:0000313" key="6">
    <source>
        <dbReference type="Proteomes" id="UP001177023"/>
    </source>
</evidence>
<dbReference type="GO" id="GO:0005685">
    <property type="term" value="C:U1 snRNP"/>
    <property type="evidence" value="ECO:0007669"/>
    <property type="project" value="InterPro"/>
</dbReference>
<evidence type="ECO:0000256" key="1">
    <source>
        <dbReference type="ARBA" id="ARBA00005655"/>
    </source>
</evidence>
<accession>A0AA36FWI7</accession>
<feature type="non-terminal residue" evidence="4">
    <location>
        <position position="1"/>
    </location>
</feature>
<name>A0AA36FWI7_9BILA</name>
<gene>
    <name evidence="5" type="ORF">MSPICULIGERA_LOCUS23933</name>
    <name evidence="4" type="ORF">MSPICULIGERA_LOCUS6039</name>
</gene>
<keyword evidence="6" id="KW-1185">Reference proteome</keyword>
<dbReference type="EMBL" id="CATQJA010002706">
    <property type="protein sequence ID" value="CAJ0585923.1"/>
    <property type="molecule type" value="Genomic_DNA"/>
</dbReference>
<keyword evidence="2" id="KW-0175">Coiled coil</keyword>